<dbReference type="PANTHER" id="PTHR34408:SF1">
    <property type="entry name" value="GLYCOSYL HYDROLASE FAMILY 19 DOMAIN-CONTAINING PROTEIN HI_1415"/>
    <property type="match status" value="1"/>
</dbReference>
<accession>A0A848HMP3</accession>
<dbReference type="GO" id="GO:0004568">
    <property type="term" value="F:chitinase activity"/>
    <property type="evidence" value="ECO:0007669"/>
    <property type="project" value="InterPro"/>
</dbReference>
<gene>
    <name evidence="3" type="ORF">HHL21_14565</name>
</gene>
<proteinExistence type="predicted"/>
<feature type="compositionally biased region" description="Basic and acidic residues" evidence="1">
    <location>
        <begin position="1"/>
        <end position="21"/>
    </location>
</feature>
<organism evidence="3 4">
    <name type="scientific">Massilia polaris</name>
    <dbReference type="NCBI Taxonomy" id="2728846"/>
    <lineage>
        <taxon>Bacteria</taxon>
        <taxon>Pseudomonadati</taxon>
        <taxon>Pseudomonadota</taxon>
        <taxon>Betaproteobacteria</taxon>
        <taxon>Burkholderiales</taxon>
        <taxon>Oxalobacteraceae</taxon>
        <taxon>Telluria group</taxon>
        <taxon>Massilia</taxon>
    </lineage>
</organism>
<dbReference type="InterPro" id="IPR023346">
    <property type="entry name" value="Lysozyme-like_dom_sf"/>
</dbReference>
<feature type="domain" description="Glycoside hydrolase family 19 catalytic" evidence="2">
    <location>
        <begin position="125"/>
        <end position="196"/>
    </location>
</feature>
<dbReference type="AlphaFoldDB" id="A0A848HMP3"/>
<dbReference type="PANTHER" id="PTHR34408">
    <property type="entry name" value="FAMILY PROTEIN, PUTATIVE-RELATED"/>
    <property type="match status" value="1"/>
</dbReference>
<dbReference type="Pfam" id="PF00182">
    <property type="entry name" value="Glyco_hydro_19"/>
    <property type="match status" value="1"/>
</dbReference>
<dbReference type="Gene3D" id="1.10.530.10">
    <property type="match status" value="1"/>
</dbReference>
<evidence type="ECO:0000259" key="2">
    <source>
        <dbReference type="Pfam" id="PF00182"/>
    </source>
</evidence>
<dbReference type="InterPro" id="IPR052354">
    <property type="entry name" value="Cell_Wall_Dynamics_Protein"/>
</dbReference>
<dbReference type="GO" id="GO:0016998">
    <property type="term" value="P:cell wall macromolecule catabolic process"/>
    <property type="evidence" value="ECO:0007669"/>
    <property type="project" value="InterPro"/>
</dbReference>
<keyword evidence="3" id="KW-0378">Hydrolase</keyword>
<evidence type="ECO:0000313" key="4">
    <source>
        <dbReference type="Proteomes" id="UP000583752"/>
    </source>
</evidence>
<dbReference type="EMBL" id="JABBGG010000007">
    <property type="protein sequence ID" value="NML62277.1"/>
    <property type="molecule type" value="Genomic_DNA"/>
</dbReference>
<comment type="caution">
    <text evidence="3">The sequence shown here is derived from an EMBL/GenBank/DDBJ whole genome shotgun (WGS) entry which is preliminary data.</text>
</comment>
<dbReference type="InterPro" id="IPR000726">
    <property type="entry name" value="Glyco_hydro_19_cat"/>
</dbReference>
<name>A0A848HMP3_9BURK</name>
<evidence type="ECO:0000256" key="1">
    <source>
        <dbReference type="SAM" id="MobiDB-lite"/>
    </source>
</evidence>
<feature type="region of interest" description="Disordered" evidence="1">
    <location>
        <begin position="1"/>
        <end position="28"/>
    </location>
</feature>
<dbReference type="Proteomes" id="UP000583752">
    <property type="component" value="Unassembled WGS sequence"/>
</dbReference>
<evidence type="ECO:0000313" key="3">
    <source>
        <dbReference type="EMBL" id="NML62277.1"/>
    </source>
</evidence>
<protein>
    <submittedName>
        <fullName evidence="3">Glycoside hydrolase family 19 protein</fullName>
    </submittedName>
</protein>
<dbReference type="GO" id="GO:0006032">
    <property type="term" value="P:chitin catabolic process"/>
    <property type="evidence" value="ECO:0007669"/>
    <property type="project" value="InterPro"/>
</dbReference>
<sequence length="241" mass="26162">MDVQLHRSEKGGRSRRGDQRRAGRTVNRSQLLSLSPGLGARVDVFIEPLNVAMKRFEIDTPARQAAFLAQVLHESLGLTRMTENLNYSPAALIATFNTRQAIRFTTDAAALYGRTAHHPANQQMIANTAYANRMGNGSIESGDGWRYRGRGPGQLTGKDNYTACGEALGLDLVNCPDQVAEPTVGCLAFAWFWDKGNRTGKSLNLVADIGKIDRLSLAVNGGSHGLAERIALTQRALEVLA</sequence>
<reference evidence="3 4" key="1">
    <citation type="submission" date="2020-04" db="EMBL/GenBank/DDBJ databases">
        <title>Massilia sp. RP-1-19 isolated from soil.</title>
        <authorList>
            <person name="Dahal R.H."/>
        </authorList>
    </citation>
    <scope>NUCLEOTIDE SEQUENCE [LARGE SCALE GENOMIC DNA]</scope>
    <source>
        <strain evidence="3 4">RP-1-19</strain>
    </source>
</reference>
<dbReference type="SUPFAM" id="SSF53955">
    <property type="entry name" value="Lysozyme-like"/>
    <property type="match status" value="1"/>
</dbReference>
<keyword evidence="4" id="KW-1185">Reference proteome</keyword>